<dbReference type="GO" id="GO:0046872">
    <property type="term" value="F:metal ion binding"/>
    <property type="evidence" value="ECO:0007669"/>
    <property type="project" value="UniProtKB-UniRule"/>
</dbReference>
<reference evidence="17" key="1">
    <citation type="submission" date="2023-06" db="EMBL/GenBank/DDBJ databases">
        <title>Conoideocrella luteorostrata (Hypocreales: Clavicipitaceae), a potential biocontrol fungus for elongate hemlock scale in United States Christmas tree production areas.</title>
        <authorList>
            <person name="Barrett H."/>
            <person name="Lovett B."/>
            <person name="Macias A.M."/>
            <person name="Stajich J.E."/>
            <person name="Kasson M.T."/>
        </authorList>
    </citation>
    <scope>NUCLEOTIDE SEQUENCE</scope>
    <source>
        <strain evidence="17">ARSEF 14590</strain>
    </source>
</reference>
<evidence type="ECO:0000256" key="15">
    <source>
        <dbReference type="PROSITE-ProRule" id="PRU01032"/>
    </source>
</evidence>
<evidence type="ECO:0000313" key="17">
    <source>
        <dbReference type="EMBL" id="KAK2589722.1"/>
    </source>
</evidence>
<evidence type="ECO:0000256" key="3">
    <source>
        <dbReference type="ARBA" id="ARBA00004239"/>
    </source>
</evidence>
<evidence type="ECO:0000313" key="18">
    <source>
        <dbReference type="Proteomes" id="UP001251528"/>
    </source>
</evidence>
<gene>
    <name evidence="17" type="ORF">QQS21_012604</name>
</gene>
<dbReference type="PROSITE" id="PS51695">
    <property type="entry name" value="SEDOLISIN"/>
    <property type="match status" value="1"/>
</dbReference>
<keyword evidence="11 15" id="KW-0106">Calcium</keyword>
<evidence type="ECO:0000256" key="9">
    <source>
        <dbReference type="ARBA" id="ARBA00022801"/>
    </source>
</evidence>
<keyword evidence="8" id="KW-0732">Signal</keyword>
<dbReference type="Proteomes" id="UP001251528">
    <property type="component" value="Unassembled WGS sequence"/>
</dbReference>
<comment type="caution">
    <text evidence="17">The sequence shown here is derived from an EMBL/GenBank/DDBJ whole genome shotgun (WGS) entry which is preliminary data.</text>
</comment>
<feature type="binding site" evidence="15">
    <location>
        <position position="455"/>
    </location>
    <ligand>
        <name>Ca(2+)</name>
        <dbReference type="ChEBI" id="CHEBI:29108"/>
    </ligand>
</feature>
<feature type="binding site" evidence="15">
    <location>
        <position position="477"/>
    </location>
    <ligand>
        <name>Ca(2+)</name>
        <dbReference type="ChEBI" id="CHEBI:29108"/>
    </ligand>
</feature>
<dbReference type="SUPFAM" id="SSF54897">
    <property type="entry name" value="Protease propeptides/inhibitors"/>
    <property type="match status" value="1"/>
</dbReference>
<proteinExistence type="predicted"/>
<dbReference type="AlphaFoldDB" id="A0AAJ0FMI4"/>
<keyword evidence="13" id="KW-0865">Zymogen</keyword>
<dbReference type="FunFam" id="3.40.50.200:FF:000015">
    <property type="entry name" value="Tripeptidyl peptidase A"/>
    <property type="match status" value="1"/>
</dbReference>
<comment type="catalytic activity">
    <reaction evidence="1">
        <text>Release of an N-terminal tripeptide from a polypeptide.</text>
        <dbReference type="EC" id="3.4.14.10"/>
    </reaction>
</comment>
<feature type="non-terminal residue" evidence="17">
    <location>
        <position position="1"/>
    </location>
</feature>
<comment type="subcellular location">
    <subcellularLocation>
        <location evidence="3">Secreted</location>
        <location evidence="3">Extracellular space</location>
    </subcellularLocation>
</comment>
<dbReference type="PANTHER" id="PTHR14218">
    <property type="entry name" value="PROTEASE S8 TRIPEPTIDYL PEPTIDASE I CLN2"/>
    <property type="match status" value="1"/>
</dbReference>
<dbReference type="GO" id="GO:0006508">
    <property type="term" value="P:proteolysis"/>
    <property type="evidence" value="ECO:0007669"/>
    <property type="project" value="UniProtKB-KW"/>
</dbReference>
<comment type="function">
    <text evidence="2">Secreted tripeptidyl-peptidase which degrades proteins at acidic pHs and is involved in virulence.</text>
</comment>
<feature type="active site" description="Charge relay system" evidence="15">
    <location>
        <position position="413"/>
    </location>
</feature>
<accession>A0AAJ0FMI4</accession>
<feature type="binding site" evidence="15">
    <location>
        <position position="456"/>
    </location>
    <ligand>
        <name>Ca(2+)</name>
        <dbReference type="ChEBI" id="CHEBI:29108"/>
    </ligand>
</feature>
<dbReference type="InterPro" id="IPR050819">
    <property type="entry name" value="Tripeptidyl-peptidase_I"/>
</dbReference>
<evidence type="ECO:0000256" key="12">
    <source>
        <dbReference type="ARBA" id="ARBA00023026"/>
    </source>
</evidence>
<evidence type="ECO:0000256" key="11">
    <source>
        <dbReference type="ARBA" id="ARBA00022837"/>
    </source>
</evidence>
<evidence type="ECO:0000256" key="2">
    <source>
        <dbReference type="ARBA" id="ARBA00002451"/>
    </source>
</evidence>
<evidence type="ECO:0000256" key="1">
    <source>
        <dbReference type="ARBA" id="ARBA00001910"/>
    </source>
</evidence>
<dbReference type="GO" id="GO:0005576">
    <property type="term" value="C:extracellular region"/>
    <property type="evidence" value="ECO:0007669"/>
    <property type="project" value="UniProtKB-SubCell"/>
</dbReference>
<dbReference type="Pfam" id="PF09286">
    <property type="entry name" value="Pro-kuma_activ"/>
    <property type="match status" value="1"/>
</dbReference>
<dbReference type="PANTHER" id="PTHR14218:SF10">
    <property type="entry name" value="PEPTIDASE S53 DOMAIN-CONTAINING PROTEIN"/>
    <property type="match status" value="1"/>
</dbReference>
<feature type="domain" description="Peptidase S53" evidence="16">
    <location>
        <begin position="136"/>
        <end position="499"/>
    </location>
</feature>
<dbReference type="Pfam" id="PF00082">
    <property type="entry name" value="Peptidase_S8"/>
    <property type="match status" value="1"/>
</dbReference>
<evidence type="ECO:0000256" key="13">
    <source>
        <dbReference type="ARBA" id="ARBA00023145"/>
    </source>
</evidence>
<evidence type="ECO:0000256" key="6">
    <source>
        <dbReference type="ARBA" id="ARBA00022670"/>
    </source>
</evidence>
<protein>
    <recommendedName>
        <fullName evidence="4">tripeptidyl-peptidase II</fullName>
        <ecNumber evidence="4">3.4.14.10</ecNumber>
    </recommendedName>
</protein>
<dbReference type="InterPro" id="IPR000209">
    <property type="entry name" value="Peptidase_S8/S53_dom"/>
</dbReference>
<dbReference type="CDD" id="cd04056">
    <property type="entry name" value="Peptidases_S53"/>
    <property type="match status" value="1"/>
</dbReference>
<keyword evidence="18" id="KW-1185">Reference proteome</keyword>
<dbReference type="Gene3D" id="3.40.50.200">
    <property type="entry name" value="Peptidase S8/S53 domain"/>
    <property type="match status" value="1"/>
</dbReference>
<evidence type="ECO:0000259" key="16">
    <source>
        <dbReference type="PROSITE" id="PS51695"/>
    </source>
</evidence>
<evidence type="ECO:0000256" key="7">
    <source>
        <dbReference type="ARBA" id="ARBA00022723"/>
    </source>
</evidence>
<evidence type="ECO:0000256" key="5">
    <source>
        <dbReference type="ARBA" id="ARBA00022525"/>
    </source>
</evidence>
<keyword evidence="5" id="KW-0964">Secreted</keyword>
<keyword evidence="6 15" id="KW-0645">Protease</keyword>
<organism evidence="17 18">
    <name type="scientific">Conoideocrella luteorostrata</name>
    <dbReference type="NCBI Taxonomy" id="1105319"/>
    <lineage>
        <taxon>Eukaryota</taxon>
        <taxon>Fungi</taxon>
        <taxon>Dikarya</taxon>
        <taxon>Ascomycota</taxon>
        <taxon>Pezizomycotina</taxon>
        <taxon>Sordariomycetes</taxon>
        <taxon>Hypocreomycetidae</taxon>
        <taxon>Hypocreales</taxon>
        <taxon>Clavicipitaceae</taxon>
        <taxon>Conoideocrella</taxon>
    </lineage>
</organism>
<dbReference type="InterPro" id="IPR015366">
    <property type="entry name" value="S53_propep"/>
</dbReference>
<dbReference type="SMART" id="SM00944">
    <property type="entry name" value="Pro-kuma_activ"/>
    <property type="match status" value="1"/>
</dbReference>
<name>A0AAJ0FMI4_9HYPO</name>
<dbReference type="EC" id="3.4.14.10" evidence="4"/>
<dbReference type="CDD" id="cd11377">
    <property type="entry name" value="Pro-peptidase_S53"/>
    <property type="match status" value="1"/>
</dbReference>
<comment type="cofactor">
    <cofactor evidence="15">
        <name>Ca(2+)</name>
        <dbReference type="ChEBI" id="CHEBI:29108"/>
    </cofactor>
    <text evidence="15">Binds 1 Ca(2+) ion per subunit.</text>
</comment>
<keyword evidence="9 15" id="KW-0378">Hydrolase</keyword>
<feature type="binding site" evidence="15">
    <location>
        <position position="479"/>
    </location>
    <ligand>
        <name>Ca(2+)</name>
        <dbReference type="ChEBI" id="CHEBI:29108"/>
    </ligand>
</feature>
<dbReference type="EMBL" id="JASWJB010000571">
    <property type="protein sequence ID" value="KAK2589722.1"/>
    <property type="molecule type" value="Genomic_DNA"/>
</dbReference>
<keyword evidence="10 15" id="KW-0720">Serine protease</keyword>
<dbReference type="GO" id="GO:0008240">
    <property type="term" value="F:tripeptidyl-peptidase activity"/>
    <property type="evidence" value="ECO:0007669"/>
    <property type="project" value="UniProtKB-EC"/>
</dbReference>
<dbReference type="SUPFAM" id="SSF52743">
    <property type="entry name" value="Subtilisin-like"/>
    <property type="match status" value="1"/>
</dbReference>
<dbReference type="GO" id="GO:0004252">
    <property type="term" value="F:serine-type endopeptidase activity"/>
    <property type="evidence" value="ECO:0007669"/>
    <property type="project" value="UniProtKB-UniRule"/>
</dbReference>
<keyword evidence="14" id="KW-0325">Glycoprotein</keyword>
<keyword evidence="12" id="KW-0843">Virulence</keyword>
<sequence length="499" mass="52649">IATPGDELYGQHLSKEAADAFLAPNPESVRLVREWLASEGLGDDSEVASAGDNVIVRASVGDVEKLLKTEYSPFVDQESGHVVMRTLQYSIPDILKSHIDVIQPTTFFGMKSGGLTRMDPPAHIKGGPGAGPDCSSSSPSCLSRLYNYAGAQVYSAGRIGIGGFIGQFASASDLSIFMQRQVTQNNTDQSFTCVSVNNGACPGSPAGVEANLDTQYVRAITQRIPNVFYSTGGSPPTNGSEPNNEPYLEFLNYLLALPDSDLPNTISISYGDDLTTVPTDYAIKCCDLFAKLGARGVSVLISSGDSGVGKKCPDKKFSTEFPSSCPWVTSVGGTDGTGPESAWSGSGSGFSPLFAQPAYQAETVKKWLKNDQTHQGQNPYFNASGRAYPDVAALATQFPVVVDGSESRVGGTSASAPVFAGIIQLVNSDRLSRGKKPLGFLNPWLYSSAASALTDIKNGGNSGCQNINGKGFQAVEGWDPVTGLGTPNFEKLLQVSRKT</sequence>
<keyword evidence="7 15" id="KW-0479">Metal-binding</keyword>
<evidence type="ECO:0000256" key="8">
    <source>
        <dbReference type="ARBA" id="ARBA00022729"/>
    </source>
</evidence>
<evidence type="ECO:0000256" key="10">
    <source>
        <dbReference type="ARBA" id="ARBA00022825"/>
    </source>
</evidence>
<feature type="active site" description="Charge relay system" evidence="15">
    <location>
        <position position="213"/>
    </location>
</feature>
<evidence type="ECO:0000256" key="14">
    <source>
        <dbReference type="ARBA" id="ARBA00023180"/>
    </source>
</evidence>
<dbReference type="InterPro" id="IPR036852">
    <property type="entry name" value="Peptidase_S8/S53_dom_sf"/>
</dbReference>
<feature type="active site" description="Charge relay system" evidence="15">
    <location>
        <position position="209"/>
    </location>
</feature>
<dbReference type="InterPro" id="IPR030400">
    <property type="entry name" value="Sedolisin_dom"/>
</dbReference>
<evidence type="ECO:0000256" key="4">
    <source>
        <dbReference type="ARBA" id="ARBA00012462"/>
    </source>
</evidence>